<dbReference type="Pfam" id="PF04082">
    <property type="entry name" value="Fungal_trans"/>
    <property type="match status" value="1"/>
</dbReference>
<reference evidence="6 7" key="1">
    <citation type="submission" date="2018-05" db="EMBL/GenBank/DDBJ databases">
        <title>Genome sequencing and assembly of the regulated plant pathogen Lachnellula willkommii and related sister species for the development of diagnostic species identification markers.</title>
        <authorList>
            <person name="Giroux E."/>
            <person name="Bilodeau G."/>
        </authorList>
    </citation>
    <scope>NUCLEOTIDE SEQUENCE [LARGE SCALE GENOMIC DNA]</scope>
    <source>
        <strain evidence="6 7">CBS 268.59</strain>
    </source>
</reference>
<name>A0A8T9C0F7_9HELO</name>
<dbReference type="InterPro" id="IPR050613">
    <property type="entry name" value="Sec_Metabolite_Reg"/>
</dbReference>
<evidence type="ECO:0000256" key="2">
    <source>
        <dbReference type="ARBA" id="ARBA00022723"/>
    </source>
</evidence>
<evidence type="ECO:0000256" key="1">
    <source>
        <dbReference type="ARBA" id="ARBA00004123"/>
    </source>
</evidence>
<feature type="region of interest" description="Disordered" evidence="4">
    <location>
        <begin position="71"/>
        <end position="110"/>
    </location>
</feature>
<dbReference type="GO" id="GO:0000981">
    <property type="term" value="F:DNA-binding transcription factor activity, RNA polymerase II-specific"/>
    <property type="evidence" value="ECO:0007669"/>
    <property type="project" value="InterPro"/>
</dbReference>
<dbReference type="SMART" id="SM00066">
    <property type="entry name" value="GAL4"/>
    <property type="match status" value="1"/>
</dbReference>
<dbReference type="Proteomes" id="UP000469558">
    <property type="component" value="Unassembled WGS sequence"/>
</dbReference>
<sequence length="674" mass="76402">MQRGSFVSPSRRPGSVGKRRNGLQPACENCRKAKVRCDTTSSETACTRCRMRKKPFICVFLDAPMTRTKPDASLEKATLATPSQPQSESNSPGLLSNTPRSGHTISTVSDVPTTKFSYTPGYLGSTSYIATLHHSELPPSEDSIEKDISKPDPRHVSLGVDILRLLPDEKTCDILLDYYLTNTPGLTGLPRIATKHILSSIFIAFGSALNFPHIDNDLEKISIQIIETGQSYYRDPDDAKEWIASLSGSSIRWEILGLLYITFAYGIIALSASEYAVIDERLARKNQKVCVREMKTCIEKCIELSRHSLQPMFCNLLYKNLLLETVLEGDSSLSVWNLHHELSAIFSAVGLHCYQGTPTITLRSEMIKRLSAACFWNDKEISMFTGRPPALSHRYYTCPLPLDIADEVLLEGGERLQLELDALDENGWNQNGEVYDATRFRRMAVFAAIQDEVMELFIGTPAQFSIERVHSLKARAERIYAQIPFLGNITKDDILNSAPNFMMWRRLWARLDYVRILFLLERLCVERGQESKQKLLDISREMVDLTAFVWLQRDDRLSKHYCDDYTVLCFGMPSTGILCTELLKQVRYPHSYPPSERLPKSEVVQSLSFMVGFLEWIKPEAGNYKLCRHMSQFIKRVMREVFDPTPSEEATGEDVPMQAFDIGAWDFDGIDDSD</sequence>
<dbReference type="GO" id="GO:0008270">
    <property type="term" value="F:zinc ion binding"/>
    <property type="evidence" value="ECO:0007669"/>
    <property type="project" value="InterPro"/>
</dbReference>
<dbReference type="PROSITE" id="PS50048">
    <property type="entry name" value="ZN2_CY6_FUNGAL_2"/>
    <property type="match status" value="1"/>
</dbReference>
<evidence type="ECO:0000256" key="3">
    <source>
        <dbReference type="ARBA" id="ARBA00023242"/>
    </source>
</evidence>
<keyword evidence="2" id="KW-0479">Metal-binding</keyword>
<keyword evidence="7" id="KW-1185">Reference proteome</keyword>
<protein>
    <recommendedName>
        <fullName evidence="5">Zn(2)-C6 fungal-type domain-containing protein</fullName>
    </recommendedName>
</protein>
<accession>A0A8T9C0F7</accession>
<dbReference type="GO" id="GO:0006351">
    <property type="term" value="P:DNA-templated transcription"/>
    <property type="evidence" value="ECO:0007669"/>
    <property type="project" value="InterPro"/>
</dbReference>
<feature type="non-terminal residue" evidence="6">
    <location>
        <position position="674"/>
    </location>
</feature>
<feature type="region of interest" description="Disordered" evidence="4">
    <location>
        <begin position="1"/>
        <end position="23"/>
    </location>
</feature>
<dbReference type="InterPro" id="IPR001138">
    <property type="entry name" value="Zn2Cys6_DnaBD"/>
</dbReference>
<dbReference type="PANTHER" id="PTHR31001:SF40">
    <property type="entry name" value="ZN(II)2CYS6 TRANSCRIPTION FACTOR (EUROFUNG)"/>
    <property type="match status" value="1"/>
</dbReference>
<dbReference type="Gene3D" id="4.10.240.10">
    <property type="entry name" value="Zn(2)-C6 fungal-type DNA-binding domain"/>
    <property type="match status" value="1"/>
</dbReference>
<dbReference type="OrthoDB" id="4898680at2759"/>
<keyword evidence="3" id="KW-0539">Nucleus</keyword>
<evidence type="ECO:0000313" key="7">
    <source>
        <dbReference type="Proteomes" id="UP000469558"/>
    </source>
</evidence>
<dbReference type="AlphaFoldDB" id="A0A8T9C0F7"/>
<dbReference type="SUPFAM" id="SSF57701">
    <property type="entry name" value="Zn2/Cys6 DNA-binding domain"/>
    <property type="match status" value="1"/>
</dbReference>
<dbReference type="Pfam" id="PF00172">
    <property type="entry name" value="Zn_clus"/>
    <property type="match status" value="1"/>
</dbReference>
<evidence type="ECO:0000256" key="4">
    <source>
        <dbReference type="SAM" id="MobiDB-lite"/>
    </source>
</evidence>
<dbReference type="InterPro" id="IPR036864">
    <property type="entry name" value="Zn2-C6_fun-type_DNA-bd_sf"/>
</dbReference>
<comment type="subcellular location">
    <subcellularLocation>
        <location evidence="1">Nucleus</location>
    </subcellularLocation>
</comment>
<dbReference type="GO" id="GO:0003677">
    <property type="term" value="F:DNA binding"/>
    <property type="evidence" value="ECO:0007669"/>
    <property type="project" value="InterPro"/>
</dbReference>
<evidence type="ECO:0000259" key="5">
    <source>
        <dbReference type="PROSITE" id="PS50048"/>
    </source>
</evidence>
<comment type="caution">
    <text evidence="6">The sequence shown here is derived from an EMBL/GenBank/DDBJ whole genome shotgun (WGS) entry which is preliminary data.</text>
</comment>
<organism evidence="6 7">
    <name type="scientific">Lachnellula suecica</name>
    <dbReference type="NCBI Taxonomy" id="602035"/>
    <lineage>
        <taxon>Eukaryota</taxon>
        <taxon>Fungi</taxon>
        <taxon>Dikarya</taxon>
        <taxon>Ascomycota</taxon>
        <taxon>Pezizomycotina</taxon>
        <taxon>Leotiomycetes</taxon>
        <taxon>Helotiales</taxon>
        <taxon>Lachnaceae</taxon>
        <taxon>Lachnellula</taxon>
    </lineage>
</organism>
<dbReference type="CDD" id="cd12148">
    <property type="entry name" value="fungal_TF_MHR"/>
    <property type="match status" value="1"/>
</dbReference>
<evidence type="ECO:0000313" key="6">
    <source>
        <dbReference type="EMBL" id="TVY65546.1"/>
    </source>
</evidence>
<dbReference type="PANTHER" id="PTHR31001">
    <property type="entry name" value="UNCHARACTERIZED TRANSCRIPTIONAL REGULATORY PROTEIN"/>
    <property type="match status" value="1"/>
</dbReference>
<gene>
    <name evidence="6" type="ORF">LSUE1_G009661</name>
</gene>
<dbReference type="CDD" id="cd00067">
    <property type="entry name" value="GAL4"/>
    <property type="match status" value="1"/>
</dbReference>
<feature type="domain" description="Zn(2)-C6 fungal-type" evidence="5">
    <location>
        <begin position="26"/>
        <end position="60"/>
    </location>
</feature>
<dbReference type="GO" id="GO:0005634">
    <property type="term" value="C:nucleus"/>
    <property type="evidence" value="ECO:0007669"/>
    <property type="project" value="UniProtKB-SubCell"/>
</dbReference>
<proteinExistence type="predicted"/>
<feature type="compositionally biased region" description="Polar residues" evidence="4">
    <location>
        <begin position="80"/>
        <end position="110"/>
    </location>
</feature>
<dbReference type="EMBL" id="QGMK01001709">
    <property type="protein sequence ID" value="TVY65546.1"/>
    <property type="molecule type" value="Genomic_DNA"/>
</dbReference>
<dbReference type="PROSITE" id="PS00463">
    <property type="entry name" value="ZN2_CY6_FUNGAL_1"/>
    <property type="match status" value="1"/>
</dbReference>
<dbReference type="InterPro" id="IPR007219">
    <property type="entry name" value="XnlR_reg_dom"/>
</dbReference>